<gene>
    <name evidence="2" type="ORF">CLUP02_10677</name>
</gene>
<accession>A0A9Q8SYT0</accession>
<evidence type="ECO:0000313" key="3">
    <source>
        <dbReference type="Proteomes" id="UP000830671"/>
    </source>
</evidence>
<evidence type="ECO:0000313" key="2">
    <source>
        <dbReference type="EMBL" id="UQC85181.1"/>
    </source>
</evidence>
<keyword evidence="3" id="KW-1185">Reference proteome</keyword>
<protein>
    <submittedName>
        <fullName evidence="2">Uncharacterized protein</fullName>
    </submittedName>
</protein>
<dbReference type="Proteomes" id="UP000830671">
    <property type="component" value="Chromosome 5"/>
</dbReference>
<sequence length="100" mass="11003">MGVLGVSLDKESLGMDPKNDGERKRHAHRIPGTFSCLHGAMEFSITGTPKPCSKLTPVNTATSLLILMCITPYCQNELPRNVYECPNVLFASPSLRRDVK</sequence>
<feature type="compositionally biased region" description="Basic and acidic residues" evidence="1">
    <location>
        <begin position="8"/>
        <end position="23"/>
    </location>
</feature>
<feature type="region of interest" description="Disordered" evidence="1">
    <location>
        <begin position="1"/>
        <end position="25"/>
    </location>
</feature>
<dbReference type="KEGG" id="clup:CLUP02_10677"/>
<dbReference type="GeneID" id="73344661"/>
<name>A0A9Q8SYT0_9PEZI</name>
<dbReference type="RefSeq" id="XP_049146796.1">
    <property type="nucleotide sequence ID" value="XM_049289651.1"/>
</dbReference>
<proteinExistence type="predicted"/>
<organism evidence="2 3">
    <name type="scientific">Colletotrichum lupini</name>
    <dbReference type="NCBI Taxonomy" id="145971"/>
    <lineage>
        <taxon>Eukaryota</taxon>
        <taxon>Fungi</taxon>
        <taxon>Dikarya</taxon>
        <taxon>Ascomycota</taxon>
        <taxon>Pezizomycotina</taxon>
        <taxon>Sordariomycetes</taxon>
        <taxon>Hypocreomycetidae</taxon>
        <taxon>Glomerellales</taxon>
        <taxon>Glomerellaceae</taxon>
        <taxon>Colletotrichum</taxon>
        <taxon>Colletotrichum acutatum species complex</taxon>
    </lineage>
</organism>
<evidence type="ECO:0000256" key="1">
    <source>
        <dbReference type="SAM" id="MobiDB-lite"/>
    </source>
</evidence>
<dbReference type="AlphaFoldDB" id="A0A9Q8SYT0"/>
<reference evidence="2" key="1">
    <citation type="journal article" date="2021" name="Mol. Plant Microbe Interact.">
        <title>Complete Genome Sequence of the Plant-Pathogenic Fungus Colletotrichum lupini.</title>
        <authorList>
            <person name="Baroncelli R."/>
            <person name="Pensec F."/>
            <person name="Da Lio D."/>
            <person name="Boufleur T."/>
            <person name="Vicente I."/>
            <person name="Sarrocco S."/>
            <person name="Picot A."/>
            <person name="Baraldi E."/>
            <person name="Sukno S."/>
            <person name="Thon M."/>
            <person name="Le Floch G."/>
        </authorList>
    </citation>
    <scope>NUCLEOTIDE SEQUENCE</scope>
    <source>
        <strain evidence="2">IMI 504893</strain>
    </source>
</reference>
<dbReference type="EMBL" id="CP019477">
    <property type="protein sequence ID" value="UQC85181.1"/>
    <property type="molecule type" value="Genomic_DNA"/>
</dbReference>